<evidence type="ECO:0000256" key="5">
    <source>
        <dbReference type="ARBA" id="ARBA00022741"/>
    </source>
</evidence>
<dbReference type="PROSITE" id="PS51480">
    <property type="entry name" value="DHAL"/>
    <property type="match status" value="1"/>
</dbReference>
<evidence type="ECO:0008006" key="17">
    <source>
        <dbReference type="Google" id="ProtNLM"/>
    </source>
</evidence>
<dbReference type="NCBIfam" id="TIGR02361">
    <property type="entry name" value="dak_ATP"/>
    <property type="match status" value="1"/>
</dbReference>
<feature type="binding site" evidence="12">
    <location>
        <begin position="69"/>
        <end position="72"/>
    </location>
    <ligand>
        <name>substrate</name>
    </ligand>
</feature>
<comment type="catalytic activity">
    <reaction evidence="10">
        <text>dihydroxyacetone + ATP = dihydroxyacetone phosphate + ADP + H(+)</text>
        <dbReference type="Rhea" id="RHEA:15773"/>
        <dbReference type="ChEBI" id="CHEBI:15378"/>
        <dbReference type="ChEBI" id="CHEBI:16016"/>
        <dbReference type="ChEBI" id="CHEBI:30616"/>
        <dbReference type="ChEBI" id="CHEBI:57642"/>
        <dbReference type="ChEBI" id="CHEBI:456216"/>
        <dbReference type="EC" id="2.7.1.29"/>
    </reaction>
</comment>
<feature type="binding site" evidence="12">
    <location>
        <position position="120"/>
    </location>
    <ligand>
        <name>substrate</name>
    </ligand>
</feature>
<dbReference type="SUPFAM" id="SSF82549">
    <property type="entry name" value="DAK1/DegV-like"/>
    <property type="match status" value="1"/>
</dbReference>
<evidence type="ECO:0000259" key="14">
    <source>
        <dbReference type="PROSITE" id="PS51481"/>
    </source>
</evidence>
<evidence type="ECO:0000256" key="6">
    <source>
        <dbReference type="ARBA" id="ARBA00022777"/>
    </source>
</evidence>
<dbReference type="PANTHER" id="PTHR28629:SF4">
    <property type="entry name" value="TRIOKINASE_FMN CYCLASE"/>
    <property type="match status" value="1"/>
</dbReference>
<feature type="domain" description="DhaL" evidence="13">
    <location>
        <begin position="391"/>
        <end position="589"/>
    </location>
</feature>
<evidence type="ECO:0000256" key="9">
    <source>
        <dbReference type="ARBA" id="ARBA00047974"/>
    </source>
</evidence>
<comment type="catalytic activity">
    <reaction evidence="9">
        <text>D-glyceraldehyde + ATP = D-glyceraldehyde 3-phosphate + ADP + H(+)</text>
        <dbReference type="Rhea" id="RHEA:13941"/>
        <dbReference type="ChEBI" id="CHEBI:15378"/>
        <dbReference type="ChEBI" id="CHEBI:17378"/>
        <dbReference type="ChEBI" id="CHEBI:30616"/>
        <dbReference type="ChEBI" id="CHEBI:59776"/>
        <dbReference type="ChEBI" id="CHEBI:456216"/>
        <dbReference type="EC" id="2.7.1.28"/>
    </reaction>
</comment>
<dbReference type="InterPro" id="IPR004007">
    <property type="entry name" value="DhaL_dom"/>
</dbReference>
<comment type="function">
    <text evidence="1">Catalyzes both the phosphorylation of dihydroxyacetone and of glyceraldehyde.</text>
</comment>
<dbReference type="GO" id="GO:0050354">
    <property type="term" value="F:triokinase activity"/>
    <property type="evidence" value="ECO:0007669"/>
    <property type="project" value="UniProtKB-EC"/>
</dbReference>
<dbReference type="EMBL" id="CVQI01019113">
    <property type="protein sequence ID" value="CRK26307.1"/>
    <property type="molecule type" value="Genomic_DNA"/>
</dbReference>
<dbReference type="Pfam" id="PF02734">
    <property type="entry name" value="Dak2"/>
    <property type="match status" value="1"/>
</dbReference>
<keyword evidence="6" id="KW-0418">Kinase</keyword>
<dbReference type="InterPro" id="IPR004006">
    <property type="entry name" value="DhaK_dom"/>
</dbReference>
<dbReference type="Pfam" id="PF02733">
    <property type="entry name" value="Dak1"/>
    <property type="match status" value="1"/>
</dbReference>
<evidence type="ECO:0000256" key="4">
    <source>
        <dbReference type="ARBA" id="ARBA00022679"/>
    </source>
</evidence>
<dbReference type="InterPro" id="IPR012734">
    <property type="entry name" value="DhaK_ATP"/>
</dbReference>
<dbReference type="InterPro" id="IPR036117">
    <property type="entry name" value="DhaL_dom_sf"/>
</dbReference>
<keyword evidence="4" id="KW-0808">Transferase</keyword>
<dbReference type="InterPro" id="IPR050861">
    <property type="entry name" value="Dihydroxyacetone_Kinase"/>
</dbReference>
<dbReference type="FunFam" id="3.40.50.10440:FF:000001">
    <property type="entry name" value="Dihydroxyacetone kinase, DhaK subunit"/>
    <property type="match status" value="1"/>
</dbReference>
<sequence>LCRSQQGSASRGSTMTDTSFFSDGQALVVDSLQGLVDVSPELVFNKTIKTISNAHHDPSNHVTLISGGGAGHEPAHAAFVGRGLLSAAVSGNIFASPSVSQIVEAIRTVGGSAGTILIVKNYTGDIFHFHLAAEKARARWGHRVEVLVVGDDVAVGRQRSGKVGRRGLAGTVLVHKVLGSLSAQGKSIDELLSVGKQIVDGLVTCGVSQGHVHIPGTAVDADAANVKIELGMGIHNEPGCQVLDSKPSLDSLLNSMLDLLLKADDPDRAFVNFDDAKSSVLLVNNLGGTSQLELSAITRHTVQKLNSRGIQPTRILSGTLMTSLDASGFSITILKATDEIIASLDSPTTAIGWPQPYSAFKPHTGERVLESAFEKSSDNTSKASGPKLIPQAFNFSVTQACQALLAAEPQITHDDRIVGDGDCGATLSRGANAVLKVLSENPVTESTTAGAAMMSIAHAIEESMDGTSGALYELFFTAFAAALQTSSGETVSTEIWSQAAGSALERLQAMTPARVGDRTVMDALIPFIDTLQKEGDLAKAVEAARKGRDSTKGMEASLGRAVYVAGENWAKVPDPGAEGFVAIAEGIAKLSSEEGHCILKQHGRLRMTSLSNTSIGMLCAVDCKELLGNWLLKLAYDSDASIDKALSILAIGKDSIKGL</sequence>
<gene>
    <name evidence="15" type="ORF">BN1723_013813</name>
</gene>
<reference evidence="16" key="1">
    <citation type="submission" date="2015-05" db="EMBL/GenBank/DDBJ databases">
        <authorList>
            <person name="Fogelqvist Johan"/>
        </authorList>
    </citation>
    <scope>NUCLEOTIDE SEQUENCE [LARGE SCALE GENOMIC DNA]</scope>
</reference>
<comment type="similarity">
    <text evidence="3">Belongs to the dihydroxyacetone kinase (DAK) family.</text>
</comment>
<comment type="pathway">
    <text evidence="2">Polyol metabolism; glycerol fermentation; glycerone phosphate from glycerol (oxidative route): step 2/2.</text>
</comment>
<name>A0A0G4LWD2_VERLO</name>
<evidence type="ECO:0000256" key="12">
    <source>
        <dbReference type="PIRSR" id="PIRSR612734-2"/>
    </source>
</evidence>
<dbReference type="Gene3D" id="1.25.40.340">
    <property type="match status" value="1"/>
</dbReference>
<dbReference type="SMART" id="SM01120">
    <property type="entry name" value="Dak2"/>
    <property type="match status" value="1"/>
</dbReference>
<organism evidence="15 16">
    <name type="scientific">Verticillium longisporum</name>
    <name type="common">Verticillium dahliae var. longisporum</name>
    <dbReference type="NCBI Taxonomy" id="100787"/>
    <lineage>
        <taxon>Eukaryota</taxon>
        <taxon>Fungi</taxon>
        <taxon>Dikarya</taxon>
        <taxon>Ascomycota</taxon>
        <taxon>Pezizomycotina</taxon>
        <taxon>Sordariomycetes</taxon>
        <taxon>Hypocreomycetidae</taxon>
        <taxon>Glomerellales</taxon>
        <taxon>Plectosphaerellaceae</taxon>
        <taxon>Verticillium</taxon>
    </lineage>
</organism>
<evidence type="ECO:0000256" key="8">
    <source>
        <dbReference type="ARBA" id="ARBA00022840"/>
    </source>
</evidence>
<keyword evidence="7" id="KW-0319">Glycerol metabolism</keyword>
<feature type="active site" description="Tele-hemiaminal-histidine intermediate" evidence="11">
    <location>
        <position position="235"/>
    </location>
</feature>
<dbReference type="SUPFAM" id="SSF101473">
    <property type="entry name" value="DhaL-like"/>
    <property type="match status" value="1"/>
</dbReference>
<evidence type="ECO:0000256" key="11">
    <source>
        <dbReference type="PIRSR" id="PIRSR612734-1"/>
    </source>
</evidence>
<feature type="non-terminal residue" evidence="15">
    <location>
        <position position="1"/>
    </location>
</feature>
<feature type="domain" description="DhaK" evidence="14">
    <location>
        <begin position="23"/>
        <end position="353"/>
    </location>
</feature>
<evidence type="ECO:0000256" key="1">
    <source>
        <dbReference type="ARBA" id="ARBA00003264"/>
    </source>
</evidence>
<evidence type="ECO:0000256" key="7">
    <source>
        <dbReference type="ARBA" id="ARBA00022798"/>
    </source>
</evidence>
<dbReference type="AlphaFoldDB" id="A0A0G4LWD2"/>
<keyword evidence="5" id="KW-0547">Nucleotide-binding</keyword>
<proteinExistence type="inferred from homology"/>
<evidence type="ECO:0000259" key="13">
    <source>
        <dbReference type="PROSITE" id="PS51480"/>
    </source>
</evidence>
<dbReference type="Gene3D" id="3.40.50.10440">
    <property type="entry name" value="Dihydroxyacetone kinase, domain 1"/>
    <property type="match status" value="1"/>
</dbReference>
<evidence type="ECO:0000313" key="15">
    <source>
        <dbReference type="EMBL" id="CRK26307.1"/>
    </source>
</evidence>
<dbReference type="Gene3D" id="3.30.1180.20">
    <property type="entry name" value="Dihydroxyacetone kinase, domain 2"/>
    <property type="match status" value="1"/>
</dbReference>
<keyword evidence="8" id="KW-0067">ATP-binding</keyword>
<dbReference type="PANTHER" id="PTHR28629">
    <property type="entry name" value="TRIOKINASE/FMN CYCLASE"/>
    <property type="match status" value="1"/>
</dbReference>
<evidence type="ECO:0000313" key="16">
    <source>
        <dbReference type="Proteomes" id="UP000045706"/>
    </source>
</evidence>
<dbReference type="FunFam" id="3.30.1180.20:FF:000001">
    <property type="entry name" value="Dihydroxyacetone kinase 1"/>
    <property type="match status" value="1"/>
</dbReference>
<dbReference type="GO" id="GO:0005524">
    <property type="term" value="F:ATP binding"/>
    <property type="evidence" value="ECO:0007669"/>
    <property type="project" value="UniProtKB-KW"/>
</dbReference>
<dbReference type="GO" id="GO:0019588">
    <property type="term" value="P:anaerobic glycerol catabolic process"/>
    <property type="evidence" value="ECO:0007669"/>
    <property type="project" value="UniProtKB-UniPathway"/>
</dbReference>
<dbReference type="PROSITE" id="PS51481">
    <property type="entry name" value="DHAK"/>
    <property type="match status" value="1"/>
</dbReference>
<dbReference type="UniPathway" id="UPA00617">
    <property type="reaction ID" value="UER00669"/>
</dbReference>
<dbReference type="GO" id="GO:0004371">
    <property type="term" value="F:glycerone kinase activity"/>
    <property type="evidence" value="ECO:0007669"/>
    <property type="project" value="UniProtKB-EC"/>
</dbReference>
<dbReference type="FunFam" id="1.25.40.340:FF:000001">
    <property type="entry name" value="Dihydroxyacetone kinase 1"/>
    <property type="match status" value="1"/>
</dbReference>
<dbReference type="GO" id="GO:0005829">
    <property type="term" value="C:cytosol"/>
    <property type="evidence" value="ECO:0007669"/>
    <property type="project" value="TreeGrafter"/>
</dbReference>
<accession>A0A0G4LWD2</accession>
<evidence type="ECO:0000256" key="10">
    <source>
        <dbReference type="ARBA" id="ARBA00048898"/>
    </source>
</evidence>
<feature type="binding site" evidence="12">
    <location>
        <position position="125"/>
    </location>
    <ligand>
        <name>substrate</name>
    </ligand>
</feature>
<dbReference type="Proteomes" id="UP000045706">
    <property type="component" value="Unassembled WGS sequence"/>
</dbReference>
<protein>
    <recommendedName>
        <fullName evidence="17">Dihydroxyacetone kinase</fullName>
    </recommendedName>
</protein>
<evidence type="ECO:0000256" key="2">
    <source>
        <dbReference type="ARBA" id="ARBA00004778"/>
    </source>
</evidence>
<evidence type="ECO:0000256" key="3">
    <source>
        <dbReference type="ARBA" id="ARBA00008757"/>
    </source>
</evidence>